<proteinExistence type="predicted"/>
<gene>
    <name evidence="2" type="ORF">HYPSUDRAFT_210143</name>
</gene>
<feature type="region of interest" description="Disordered" evidence="1">
    <location>
        <begin position="1"/>
        <end position="23"/>
    </location>
</feature>
<evidence type="ECO:0000256" key="1">
    <source>
        <dbReference type="SAM" id="MobiDB-lite"/>
    </source>
</evidence>
<evidence type="ECO:0000313" key="2">
    <source>
        <dbReference type="EMBL" id="KJA12765.1"/>
    </source>
</evidence>
<keyword evidence="3" id="KW-1185">Reference proteome</keyword>
<dbReference type="EMBL" id="KN817922">
    <property type="protein sequence ID" value="KJA12765.1"/>
    <property type="molecule type" value="Genomic_DNA"/>
</dbReference>
<reference evidence="3" key="1">
    <citation type="submission" date="2014-04" db="EMBL/GenBank/DDBJ databases">
        <title>Evolutionary Origins and Diversification of the Mycorrhizal Mutualists.</title>
        <authorList>
            <consortium name="DOE Joint Genome Institute"/>
            <consortium name="Mycorrhizal Genomics Consortium"/>
            <person name="Kohler A."/>
            <person name="Kuo A."/>
            <person name="Nagy L.G."/>
            <person name="Floudas D."/>
            <person name="Copeland A."/>
            <person name="Barry K.W."/>
            <person name="Cichocki N."/>
            <person name="Veneault-Fourrey C."/>
            <person name="LaButti K."/>
            <person name="Lindquist E.A."/>
            <person name="Lipzen A."/>
            <person name="Lundell T."/>
            <person name="Morin E."/>
            <person name="Murat C."/>
            <person name="Riley R."/>
            <person name="Ohm R."/>
            <person name="Sun H."/>
            <person name="Tunlid A."/>
            <person name="Henrissat B."/>
            <person name="Grigoriev I.V."/>
            <person name="Hibbett D.S."/>
            <person name="Martin F."/>
        </authorList>
    </citation>
    <scope>NUCLEOTIDE SEQUENCE [LARGE SCALE GENOMIC DNA]</scope>
    <source>
        <strain evidence="3">FD-334 SS-4</strain>
    </source>
</reference>
<sequence length="104" mass="11583">MRKRAYTAYQLAGPPHPRPSRHAAAGVHVLPEPKTVTAAPRMRTSSRAGEGTFSRRWRARASRGVNGRDAATTFHMLHRRKSPAASRADRAHTFDTRLWANTPS</sequence>
<accession>A0A0D2NW35</accession>
<dbReference type="Proteomes" id="UP000054270">
    <property type="component" value="Unassembled WGS sequence"/>
</dbReference>
<organism evidence="2 3">
    <name type="scientific">Hypholoma sublateritium (strain FD-334 SS-4)</name>
    <dbReference type="NCBI Taxonomy" id="945553"/>
    <lineage>
        <taxon>Eukaryota</taxon>
        <taxon>Fungi</taxon>
        <taxon>Dikarya</taxon>
        <taxon>Basidiomycota</taxon>
        <taxon>Agaricomycotina</taxon>
        <taxon>Agaricomycetes</taxon>
        <taxon>Agaricomycetidae</taxon>
        <taxon>Agaricales</taxon>
        <taxon>Agaricineae</taxon>
        <taxon>Strophariaceae</taxon>
        <taxon>Hypholoma</taxon>
    </lineage>
</organism>
<evidence type="ECO:0000313" key="3">
    <source>
        <dbReference type="Proteomes" id="UP000054270"/>
    </source>
</evidence>
<name>A0A0D2NW35_HYPSF</name>
<dbReference type="AlphaFoldDB" id="A0A0D2NW35"/>
<protein>
    <submittedName>
        <fullName evidence="2">Uncharacterized protein</fullName>
    </submittedName>
</protein>